<comment type="caution">
    <text evidence="2">The sequence shown here is derived from an EMBL/GenBank/DDBJ whole genome shotgun (WGS) entry which is preliminary data.</text>
</comment>
<dbReference type="OrthoDB" id="3540486at2759"/>
<dbReference type="STRING" id="1081104.A0A162K4A9"/>
<dbReference type="InterPro" id="IPR045518">
    <property type="entry name" value="2EXR"/>
</dbReference>
<organism evidence="2 3">
    <name type="scientific">Cordyceps fumosorosea (strain ARSEF 2679)</name>
    <name type="common">Isaria fumosorosea</name>
    <dbReference type="NCBI Taxonomy" id="1081104"/>
    <lineage>
        <taxon>Eukaryota</taxon>
        <taxon>Fungi</taxon>
        <taxon>Dikarya</taxon>
        <taxon>Ascomycota</taxon>
        <taxon>Pezizomycotina</taxon>
        <taxon>Sordariomycetes</taxon>
        <taxon>Hypocreomycetidae</taxon>
        <taxon>Hypocreales</taxon>
        <taxon>Cordycipitaceae</taxon>
        <taxon>Cordyceps</taxon>
    </lineage>
</organism>
<dbReference type="RefSeq" id="XP_018700230.1">
    <property type="nucleotide sequence ID" value="XM_018852602.1"/>
</dbReference>
<dbReference type="PANTHER" id="PTHR35910">
    <property type="entry name" value="2EXR DOMAIN-CONTAINING PROTEIN"/>
    <property type="match status" value="1"/>
</dbReference>
<sequence>MAKSSLTTTFHLFSRLPPEIRDHIWFFCLPRRVVPLDDLLWLVDEHSTYRSEQQCWVDHRQVHYRAQAPPLIASVCREARRVVFRWGGLEDMETSISLRLVWIQRKLDTLLFGWTENDSAAAGHDQDMMEHFLYNQRLDQPGAPVCLIAEQFLTFYSSPSAPESDYMPFIRTDESNSIAYLLHNGWKEDEPDAEEADLSDPMDVDVVMETVYIHATRADILASQLFGRIADEPSQLVDYDDAATLAKFRALFNKNPNNQRRVALTEKFDAIESHEFPAQVATWLIKVAWKLLAIKWLHEKRHNPQSSIYRDPMQVFDGPVSVGESFWMKVERGGTFKEQHPWVVEETQRLPRLRPKIWFVYCTKDCKVKAKLIEP</sequence>
<proteinExistence type="predicted"/>
<dbReference type="EMBL" id="AZHB01000039">
    <property type="protein sequence ID" value="OAA53158.1"/>
    <property type="molecule type" value="Genomic_DNA"/>
</dbReference>
<dbReference type="GeneID" id="30025291"/>
<keyword evidence="3" id="KW-1185">Reference proteome</keyword>
<gene>
    <name evidence="2" type="ORF">ISF_08999</name>
</gene>
<protein>
    <recommendedName>
        <fullName evidence="1">2EXR domain-containing protein</fullName>
    </recommendedName>
</protein>
<name>A0A162K4A9_CORFA</name>
<evidence type="ECO:0000313" key="2">
    <source>
        <dbReference type="EMBL" id="OAA53158.1"/>
    </source>
</evidence>
<accession>A0A162K4A9</accession>
<dbReference type="AlphaFoldDB" id="A0A162K4A9"/>
<evidence type="ECO:0000259" key="1">
    <source>
        <dbReference type="Pfam" id="PF20150"/>
    </source>
</evidence>
<dbReference type="PANTHER" id="PTHR35910:SF1">
    <property type="entry name" value="2EXR DOMAIN-CONTAINING PROTEIN"/>
    <property type="match status" value="1"/>
</dbReference>
<dbReference type="Proteomes" id="UP000076744">
    <property type="component" value="Unassembled WGS sequence"/>
</dbReference>
<dbReference type="Pfam" id="PF20150">
    <property type="entry name" value="2EXR"/>
    <property type="match status" value="1"/>
</dbReference>
<evidence type="ECO:0000313" key="3">
    <source>
        <dbReference type="Proteomes" id="UP000076744"/>
    </source>
</evidence>
<reference evidence="2 3" key="1">
    <citation type="journal article" date="2016" name="Genome Biol. Evol.">
        <title>Divergent and convergent evolution of fungal pathogenicity.</title>
        <authorList>
            <person name="Shang Y."/>
            <person name="Xiao G."/>
            <person name="Zheng P."/>
            <person name="Cen K."/>
            <person name="Zhan S."/>
            <person name="Wang C."/>
        </authorList>
    </citation>
    <scope>NUCLEOTIDE SEQUENCE [LARGE SCALE GENOMIC DNA]</scope>
    <source>
        <strain evidence="2 3">ARSEF 2679</strain>
    </source>
</reference>
<feature type="domain" description="2EXR" evidence="1">
    <location>
        <begin position="10"/>
        <end position="110"/>
    </location>
</feature>